<name>A0A2N9GIC6_FAGSY</name>
<dbReference type="AlphaFoldDB" id="A0A2N9GIC6"/>
<sequence>MDPPKPPTAATPCLARHPSHPNPSHPQPLLVSLSHSPIADLHGAHRSAADLLVPESPQPEPPSAPLGLSLALADRRSPRCPPICRRSARSQSPIHWSSSRRSARSQPICP</sequence>
<accession>A0A2N9GIC6</accession>
<evidence type="ECO:0000313" key="2">
    <source>
        <dbReference type="EMBL" id="SPC98934.1"/>
    </source>
</evidence>
<dbReference type="EMBL" id="OIVN01001920">
    <property type="protein sequence ID" value="SPC98934.1"/>
    <property type="molecule type" value="Genomic_DNA"/>
</dbReference>
<reference evidence="2" key="1">
    <citation type="submission" date="2018-02" db="EMBL/GenBank/DDBJ databases">
        <authorList>
            <person name="Cohen D.B."/>
            <person name="Kent A.D."/>
        </authorList>
    </citation>
    <scope>NUCLEOTIDE SEQUENCE</scope>
</reference>
<feature type="region of interest" description="Disordered" evidence="1">
    <location>
        <begin position="1"/>
        <end position="110"/>
    </location>
</feature>
<evidence type="ECO:0000256" key="1">
    <source>
        <dbReference type="SAM" id="MobiDB-lite"/>
    </source>
</evidence>
<proteinExistence type="predicted"/>
<protein>
    <submittedName>
        <fullName evidence="2">Uncharacterized protein</fullName>
    </submittedName>
</protein>
<organism evidence="2">
    <name type="scientific">Fagus sylvatica</name>
    <name type="common">Beechnut</name>
    <dbReference type="NCBI Taxonomy" id="28930"/>
    <lineage>
        <taxon>Eukaryota</taxon>
        <taxon>Viridiplantae</taxon>
        <taxon>Streptophyta</taxon>
        <taxon>Embryophyta</taxon>
        <taxon>Tracheophyta</taxon>
        <taxon>Spermatophyta</taxon>
        <taxon>Magnoliopsida</taxon>
        <taxon>eudicotyledons</taxon>
        <taxon>Gunneridae</taxon>
        <taxon>Pentapetalae</taxon>
        <taxon>rosids</taxon>
        <taxon>fabids</taxon>
        <taxon>Fagales</taxon>
        <taxon>Fagaceae</taxon>
        <taxon>Fagus</taxon>
    </lineage>
</organism>
<feature type="compositionally biased region" description="Polar residues" evidence="1">
    <location>
        <begin position="91"/>
        <end position="100"/>
    </location>
</feature>
<gene>
    <name evidence="2" type="ORF">FSB_LOCUS26816</name>
</gene>